<feature type="region of interest" description="Disordered" evidence="1">
    <location>
        <begin position="973"/>
        <end position="1027"/>
    </location>
</feature>
<accession>A0A8H2WMC5</accession>
<dbReference type="AlphaFoldDB" id="A0A8H2WMC5"/>
<feature type="region of interest" description="Disordered" evidence="1">
    <location>
        <begin position="723"/>
        <end position="800"/>
    </location>
</feature>
<dbReference type="Gene3D" id="1.10.510.10">
    <property type="entry name" value="Transferase(Phosphotransferase) domain 1"/>
    <property type="match status" value="1"/>
</dbReference>
<dbReference type="Pfam" id="PF00069">
    <property type="entry name" value="Pkinase"/>
    <property type="match status" value="1"/>
</dbReference>
<comment type="caution">
    <text evidence="3">The sequence shown here is derived from an EMBL/GenBank/DDBJ whole genome shotgun (WGS) entry which is preliminary data.</text>
</comment>
<feature type="domain" description="Protein kinase" evidence="2">
    <location>
        <begin position="205"/>
        <end position="557"/>
    </location>
</feature>
<feature type="compositionally biased region" description="Low complexity" evidence="1">
    <location>
        <begin position="90"/>
        <end position="114"/>
    </location>
</feature>
<feature type="region of interest" description="Disordered" evidence="1">
    <location>
        <begin position="51"/>
        <end position="114"/>
    </location>
</feature>
<dbReference type="PROSITE" id="PS50011">
    <property type="entry name" value="PROTEIN_KINASE_DOM"/>
    <property type="match status" value="1"/>
</dbReference>
<dbReference type="InterPro" id="IPR008271">
    <property type="entry name" value="Ser/Thr_kinase_AS"/>
</dbReference>
<dbReference type="EMBL" id="CAJMWS010000267">
    <property type="protein sequence ID" value="CAE6387773.1"/>
    <property type="molecule type" value="Genomic_DNA"/>
</dbReference>
<evidence type="ECO:0000313" key="4">
    <source>
        <dbReference type="Proteomes" id="UP000663846"/>
    </source>
</evidence>
<feature type="compositionally biased region" description="Polar residues" evidence="1">
    <location>
        <begin position="938"/>
        <end position="947"/>
    </location>
</feature>
<dbReference type="GO" id="GO:0005737">
    <property type="term" value="C:cytoplasm"/>
    <property type="evidence" value="ECO:0007669"/>
    <property type="project" value="TreeGrafter"/>
</dbReference>
<proteinExistence type="predicted"/>
<evidence type="ECO:0000256" key="1">
    <source>
        <dbReference type="SAM" id="MobiDB-lite"/>
    </source>
</evidence>
<evidence type="ECO:0000259" key="2">
    <source>
        <dbReference type="PROSITE" id="PS50011"/>
    </source>
</evidence>
<dbReference type="InterPro" id="IPR000719">
    <property type="entry name" value="Prot_kinase_dom"/>
</dbReference>
<feature type="region of interest" description="Disordered" evidence="1">
    <location>
        <begin position="621"/>
        <end position="650"/>
    </location>
</feature>
<dbReference type="InterPro" id="IPR045269">
    <property type="entry name" value="Atg1-like"/>
</dbReference>
<dbReference type="PROSITE" id="PS00108">
    <property type="entry name" value="PROTEIN_KINASE_ST"/>
    <property type="match status" value="1"/>
</dbReference>
<dbReference type="SMART" id="SM00220">
    <property type="entry name" value="S_TKc"/>
    <property type="match status" value="1"/>
</dbReference>
<feature type="compositionally biased region" description="Low complexity" evidence="1">
    <location>
        <begin position="641"/>
        <end position="650"/>
    </location>
</feature>
<name>A0A8H2WMC5_9AGAM</name>
<sequence>MSHVVFPTDGERMARPQASSALFAALAANTERFTQPYQYAIPPLQTSGFSRRLSSAGYDSPSSGLPSPTWPTPPHTPSKSQNEPKPLLLPPSVVSSASPIRMSPRANARRLSNASARFSRRVSLASAYSLSRPPSSARLQSRQVSVRLASSVRNSSYSNGLPEETLGEGDVVGDGMIVNGEVVTAVDHGREPVLGGPENGPNARYEIVRKLGSGSYATVFLAREILAEPVPPTDSDLPFEWNGSDDAHADPDMTIRPSSGRTYGRSFAIKCLSRASLTTPESLAIQMLEATIHGSLPVHSNVVTLHAALESNSCLFLVLEYVRGPDLFYFLEQSRDTLLPSPLSEENEHEFTPRAPSHVPEQNRTPPTPSLLSALGPNLILSPTRLKLIASMFRQMCDAVAVCHAHGVSHRDIKPENFIVTDAQADEDRRVVVKLSDFGLATGDDESADMDCGSAPYMSYECRNNCAPTYKPRAADVWSLGIVLINMLYHVNPWSDTFETACPSFTAFRLAPIDFFLSRFAGMTRTVATFLATRVFCIPDTNRIDAQGFGEWVKDLVAHFGDVSVGGVVAKGCVPVQREGLIDVEGAKEALGLGLVVPEEVEEIQEEPMTPVAEEKDIMRTTTSGARKRGKRGAKKNKQPEVVATTTTTTTTETAAKVQDLARELSSQSGKMSRAKLNKKTSKWSLFRVKNEAGVKKEPSSGGSAATAKSLLTSLDAQPALNEPKYVHPHAPGATHVPPPSVANLPPAPTPAQIPFPVHAPHTPSPLGGRRPADRWGDSPIGQFGTSPVGGAAGGIGRMYKAPRGSESNVSLSGSVHSNGPGSVVNAFSAPVLVNAFNPPVPTSAYNPVPINAHHPAPANAYIPSTVPTPIPRIYERASAAESNNWRQSTSTVSTSFTHFSNGSSRTVSTVATSLSGSTSMYSHTKGSPAPSVRSAKRFNQPQPQSNVKYIEGTPWELDGLPRQAHPRVNGQLVQGHIHGGPTGSRRNKPRNGNGLGTISEGGERKSVHLERQRSASPEVPKKVQKGQINTLRGMLRAFGAGGKD</sequence>
<dbReference type="GO" id="GO:0010506">
    <property type="term" value="P:regulation of autophagy"/>
    <property type="evidence" value="ECO:0007669"/>
    <property type="project" value="InterPro"/>
</dbReference>
<feature type="compositionally biased region" description="Polar residues" evidence="1">
    <location>
        <begin position="917"/>
        <end position="926"/>
    </location>
</feature>
<organism evidence="3 4">
    <name type="scientific">Rhizoctonia solani</name>
    <dbReference type="NCBI Taxonomy" id="456999"/>
    <lineage>
        <taxon>Eukaryota</taxon>
        <taxon>Fungi</taxon>
        <taxon>Dikarya</taxon>
        <taxon>Basidiomycota</taxon>
        <taxon>Agaricomycotina</taxon>
        <taxon>Agaricomycetes</taxon>
        <taxon>Cantharellales</taxon>
        <taxon>Ceratobasidiaceae</taxon>
        <taxon>Rhizoctonia</taxon>
    </lineage>
</organism>
<feature type="compositionally biased region" description="Basic residues" evidence="1">
    <location>
        <begin position="626"/>
        <end position="637"/>
    </location>
</feature>
<dbReference type="Gene3D" id="3.30.200.20">
    <property type="entry name" value="Phosphorylase Kinase, domain 1"/>
    <property type="match status" value="1"/>
</dbReference>
<dbReference type="GO" id="GO:0005524">
    <property type="term" value="F:ATP binding"/>
    <property type="evidence" value="ECO:0007669"/>
    <property type="project" value="InterPro"/>
</dbReference>
<dbReference type="Proteomes" id="UP000663846">
    <property type="component" value="Unassembled WGS sequence"/>
</dbReference>
<reference evidence="3" key="1">
    <citation type="submission" date="2021-01" db="EMBL/GenBank/DDBJ databases">
        <authorList>
            <person name="Kaushik A."/>
        </authorList>
    </citation>
    <scope>NUCLEOTIDE SEQUENCE</scope>
    <source>
        <strain evidence="3">AG1-1C</strain>
    </source>
</reference>
<dbReference type="InterPro" id="IPR011009">
    <property type="entry name" value="Kinase-like_dom_sf"/>
</dbReference>
<dbReference type="GO" id="GO:0004674">
    <property type="term" value="F:protein serine/threonine kinase activity"/>
    <property type="evidence" value="ECO:0007669"/>
    <property type="project" value="InterPro"/>
</dbReference>
<gene>
    <name evidence="3" type="ORF">RDB_LOCUS40910</name>
</gene>
<feature type="compositionally biased region" description="Basic and acidic residues" evidence="1">
    <location>
        <begin position="1002"/>
        <end position="1014"/>
    </location>
</feature>
<dbReference type="SUPFAM" id="SSF56112">
    <property type="entry name" value="Protein kinase-like (PK-like)"/>
    <property type="match status" value="1"/>
</dbReference>
<dbReference type="PANTHER" id="PTHR24348">
    <property type="entry name" value="SERINE/THREONINE-PROTEIN KINASE UNC-51-RELATED"/>
    <property type="match status" value="1"/>
</dbReference>
<protein>
    <recommendedName>
        <fullName evidence="2">Protein kinase domain-containing protein</fullName>
    </recommendedName>
</protein>
<evidence type="ECO:0000313" key="3">
    <source>
        <dbReference type="EMBL" id="CAE6387773.1"/>
    </source>
</evidence>
<feature type="compositionally biased region" description="Pro residues" evidence="1">
    <location>
        <begin position="737"/>
        <end position="754"/>
    </location>
</feature>
<feature type="region of interest" description="Disordered" evidence="1">
    <location>
        <begin position="917"/>
        <end position="947"/>
    </location>
</feature>
<feature type="region of interest" description="Disordered" evidence="1">
    <location>
        <begin position="341"/>
        <end position="367"/>
    </location>
</feature>